<reference evidence="1 2" key="1">
    <citation type="submission" date="2007-06" db="EMBL/GenBank/DDBJ databases">
        <authorList>
            <person name="Shimkets L."/>
            <person name="Ferriera S."/>
            <person name="Johnson J."/>
            <person name="Kravitz S."/>
            <person name="Beeson K."/>
            <person name="Sutton G."/>
            <person name="Rogers Y.-H."/>
            <person name="Friedman R."/>
            <person name="Frazier M."/>
            <person name="Venter J.C."/>
        </authorList>
    </citation>
    <scope>NUCLEOTIDE SEQUENCE [LARGE SCALE GENOMIC DNA]</scope>
    <source>
        <strain evidence="1 2">SIR-1</strain>
    </source>
</reference>
<dbReference type="AlphaFoldDB" id="A6GHG1"/>
<dbReference type="OrthoDB" id="10017754at2"/>
<dbReference type="RefSeq" id="WP_006976148.1">
    <property type="nucleotide sequence ID" value="NZ_ABCS01000119.1"/>
</dbReference>
<dbReference type="eggNOG" id="ENOG50316UH">
    <property type="taxonomic scope" value="Bacteria"/>
</dbReference>
<name>A6GHG1_9BACT</name>
<proteinExistence type="predicted"/>
<accession>A6GHG1</accession>
<dbReference type="EMBL" id="ABCS01000119">
    <property type="protein sequence ID" value="EDM74678.1"/>
    <property type="molecule type" value="Genomic_DNA"/>
</dbReference>
<comment type="caution">
    <text evidence="1">The sequence shown here is derived from an EMBL/GenBank/DDBJ whole genome shotgun (WGS) entry which is preliminary data.</text>
</comment>
<organism evidence="1 2">
    <name type="scientific">Plesiocystis pacifica SIR-1</name>
    <dbReference type="NCBI Taxonomy" id="391625"/>
    <lineage>
        <taxon>Bacteria</taxon>
        <taxon>Pseudomonadati</taxon>
        <taxon>Myxococcota</taxon>
        <taxon>Polyangia</taxon>
        <taxon>Nannocystales</taxon>
        <taxon>Nannocystaceae</taxon>
        <taxon>Plesiocystis</taxon>
    </lineage>
</organism>
<evidence type="ECO:0000313" key="1">
    <source>
        <dbReference type="EMBL" id="EDM74678.1"/>
    </source>
</evidence>
<keyword evidence="2" id="KW-1185">Reference proteome</keyword>
<sequence>MTNGEFQIPANVWFSETPETPSLDPTAFADIKFALVPGESSIGPSVALVGAYSLGWPYVELYGSELYLVFKVVAISASTGAVYFADLNEVVPFRQEDAIIVQMSDAEANRSGPARDIPAEAGYFNVDLARYLGLPPTSDHYQVFVWLDDLVTRVQTVQVPSNEARQAVDPSVFQVPSSGLLTIEQSVHSPTPQPGEIRTDLDFSQGRSYRVYAALPPGALDAPPTGGAPGTPAVTVLAFNRQTQSLMWATDTGAYASMVKAGTGFYDFDPFAILPKPNPAANVYVVTVVGNLDNDVLPIFVDYQ</sequence>
<dbReference type="Proteomes" id="UP000005801">
    <property type="component" value="Unassembled WGS sequence"/>
</dbReference>
<evidence type="ECO:0000313" key="2">
    <source>
        <dbReference type="Proteomes" id="UP000005801"/>
    </source>
</evidence>
<protein>
    <submittedName>
        <fullName evidence="1">Uncharacterized protein</fullName>
    </submittedName>
</protein>
<dbReference type="STRING" id="391625.PPSIR1_06536"/>
<gene>
    <name evidence="1" type="ORF">PPSIR1_06536</name>
</gene>